<evidence type="ECO:0000256" key="1">
    <source>
        <dbReference type="SAM" id="MobiDB-lite"/>
    </source>
</evidence>
<feature type="region of interest" description="Disordered" evidence="1">
    <location>
        <begin position="75"/>
        <end position="100"/>
    </location>
</feature>
<feature type="region of interest" description="Disordered" evidence="1">
    <location>
        <begin position="121"/>
        <end position="144"/>
    </location>
</feature>
<protein>
    <submittedName>
        <fullName evidence="2">Uncharacterized protein</fullName>
    </submittedName>
</protein>
<comment type="caution">
    <text evidence="2">The sequence shown here is derived from an EMBL/GenBank/DDBJ whole genome shotgun (WGS) entry which is preliminary data.</text>
</comment>
<keyword evidence="3" id="KW-1185">Reference proteome</keyword>
<dbReference type="Proteomes" id="UP000828390">
    <property type="component" value="Unassembled WGS sequence"/>
</dbReference>
<organism evidence="2 3">
    <name type="scientific">Dreissena polymorpha</name>
    <name type="common">Zebra mussel</name>
    <name type="synonym">Mytilus polymorpha</name>
    <dbReference type="NCBI Taxonomy" id="45954"/>
    <lineage>
        <taxon>Eukaryota</taxon>
        <taxon>Metazoa</taxon>
        <taxon>Spiralia</taxon>
        <taxon>Lophotrochozoa</taxon>
        <taxon>Mollusca</taxon>
        <taxon>Bivalvia</taxon>
        <taxon>Autobranchia</taxon>
        <taxon>Heteroconchia</taxon>
        <taxon>Euheterodonta</taxon>
        <taxon>Imparidentia</taxon>
        <taxon>Neoheterodontei</taxon>
        <taxon>Myida</taxon>
        <taxon>Dreissenoidea</taxon>
        <taxon>Dreissenidae</taxon>
        <taxon>Dreissena</taxon>
    </lineage>
</organism>
<feature type="region of interest" description="Disordered" evidence="1">
    <location>
        <begin position="1"/>
        <end position="24"/>
    </location>
</feature>
<gene>
    <name evidence="2" type="ORF">DPMN_053744</name>
</gene>
<dbReference type="EMBL" id="JAIWYP010000012">
    <property type="protein sequence ID" value="KAH3727799.1"/>
    <property type="molecule type" value="Genomic_DNA"/>
</dbReference>
<proteinExistence type="predicted"/>
<reference evidence="2" key="1">
    <citation type="journal article" date="2019" name="bioRxiv">
        <title>The Genome of the Zebra Mussel, Dreissena polymorpha: A Resource for Invasive Species Research.</title>
        <authorList>
            <person name="McCartney M.A."/>
            <person name="Auch B."/>
            <person name="Kono T."/>
            <person name="Mallez S."/>
            <person name="Zhang Y."/>
            <person name="Obille A."/>
            <person name="Becker A."/>
            <person name="Abrahante J.E."/>
            <person name="Garbe J."/>
            <person name="Badalamenti J.P."/>
            <person name="Herman A."/>
            <person name="Mangelson H."/>
            <person name="Liachko I."/>
            <person name="Sullivan S."/>
            <person name="Sone E.D."/>
            <person name="Koren S."/>
            <person name="Silverstein K.A.T."/>
            <person name="Beckman K.B."/>
            <person name="Gohl D.M."/>
        </authorList>
    </citation>
    <scope>NUCLEOTIDE SEQUENCE</scope>
    <source>
        <strain evidence="2">Duluth1</strain>
        <tissue evidence="2">Whole animal</tissue>
    </source>
</reference>
<accession>A0A9D4CND7</accession>
<feature type="compositionally biased region" description="Polar residues" evidence="1">
    <location>
        <begin position="124"/>
        <end position="144"/>
    </location>
</feature>
<feature type="compositionally biased region" description="Polar residues" evidence="1">
    <location>
        <begin position="90"/>
        <end position="99"/>
    </location>
</feature>
<name>A0A9D4CND7_DREPO</name>
<evidence type="ECO:0000313" key="2">
    <source>
        <dbReference type="EMBL" id="KAH3727799.1"/>
    </source>
</evidence>
<feature type="compositionally biased region" description="Polar residues" evidence="1">
    <location>
        <begin position="8"/>
        <end position="17"/>
    </location>
</feature>
<reference evidence="2" key="2">
    <citation type="submission" date="2020-11" db="EMBL/GenBank/DDBJ databases">
        <authorList>
            <person name="McCartney M.A."/>
            <person name="Auch B."/>
            <person name="Kono T."/>
            <person name="Mallez S."/>
            <person name="Becker A."/>
            <person name="Gohl D.M."/>
            <person name="Silverstein K.A.T."/>
            <person name="Koren S."/>
            <person name="Bechman K.B."/>
            <person name="Herman A."/>
            <person name="Abrahante J.E."/>
            <person name="Garbe J."/>
        </authorList>
    </citation>
    <scope>NUCLEOTIDE SEQUENCE</scope>
    <source>
        <strain evidence="2">Duluth1</strain>
        <tissue evidence="2">Whole animal</tissue>
    </source>
</reference>
<dbReference type="AlphaFoldDB" id="A0A9D4CND7"/>
<sequence length="214" mass="22745">MPAESRYSYGTTLNRRSAGTPPAFTGAPPGHYRRRPGLNRRVSVALPGSDAGIVPVSSGGVTVYRGSAGTLPAFTGAPPGHYRRHPGLSRDSTGINRSLSGVDRDSAGLLNGFNRGYTGAAPGNSVTASKKSTNHPGSLRSTGVSKPGWTGALPAIVRLGLKVLLESNSENDQYDSLYSAVYCKGSTHLGNLLFNYLLMFRRIDTFKVLKQKTY</sequence>
<evidence type="ECO:0000313" key="3">
    <source>
        <dbReference type="Proteomes" id="UP000828390"/>
    </source>
</evidence>